<dbReference type="OrthoDB" id="425619at2759"/>
<dbReference type="PANTHER" id="PTHR37984:SF5">
    <property type="entry name" value="PROTEIN NYNRIN-LIKE"/>
    <property type="match status" value="1"/>
</dbReference>
<dbReference type="InterPro" id="IPR001584">
    <property type="entry name" value="Integrase_cat-core"/>
</dbReference>
<dbReference type="InterPro" id="IPR012337">
    <property type="entry name" value="RNaseH-like_sf"/>
</dbReference>
<comment type="caution">
    <text evidence="2">The sequence shown here is derived from an EMBL/GenBank/DDBJ whole genome shotgun (WGS) entry which is preliminary data.</text>
</comment>
<sequence length="224" mass="25263">MVGVAATEVNASWPKEEITKAQQDDPSILLVMQKLRCTNTASKGRRGRSRAELRSRAHAAGVPSSWVENLQISPYHPQANGQIERLNRTLKEILTTYSHKDHTVWDVHLPLALFAYRNSVHSSSGVSPFRAVCGRVASTPLVVMGTQTEAKEQFISNYCDELETSLKDVQRFVKEKISEAQRKQIKGYDDRNNIDKSTPFKVGDRVWLNDTVVPKGLSRKFQLQ</sequence>
<dbReference type="PROSITE" id="PS50994">
    <property type="entry name" value="INTEGRASE"/>
    <property type="match status" value="1"/>
</dbReference>
<keyword evidence="3" id="KW-1185">Reference proteome</keyword>
<proteinExistence type="predicted"/>
<dbReference type="Gene3D" id="3.30.420.10">
    <property type="entry name" value="Ribonuclease H-like superfamily/Ribonuclease H"/>
    <property type="match status" value="1"/>
</dbReference>
<accession>A0A6S7H7A1</accession>
<protein>
    <submittedName>
        <fullName evidence="2">Retrovirus-related Pol poly from transposon</fullName>
    </submittedName>
</protein>
<dbReference type="GO" id="GO:0003676">
    <property type="term" value="F:nucleic acid binding"/>
    <property type="evidence" value="ECO:0007669"/>
    <property type="project" value="InterPro"/>
</dbReference>
<dbReference type="AlphaFoldDB" id="A0A6S7H7A1"/>
<dbReference type="InterPro" id="IPR050951">
    <property type="entry name" value="Retrovirus_Pol_polyprotein"/>
</dbReference>
<name>A0A6S7H7A1_PARCT</name>
<evidence type="ECO:0000313" key="3">
    <source>
        <dbReference type="Proteomes" id="UP001152795"/>
    </source>
</evidence>
<dbReference type="Proteomes" id="UP001152795">
    <property type="component" value="Unassembled WGS sequence"/>
</dbReference>
<evidence type="ECO:0000313" key="2">
    <source>
        <dbReference type="EMBL" id="CAB3998766.1"/>
    </source>
</evidence>
<dbReference type="GO" id="GO:0015074">
    <property type="term" value="P:DNA integration"/>
    <property type="evidence" value="ECO:0007669"/>
    <property type="project" value="InterPro"/>
</dbReference>
<dbReference type="PANTHER" id="PTHR37984">
    <property type="entry name" value="PROTEIN CBG26694"/>
    <property type="match status" value="1"/>
</dbReference>
<evidence type="ECO:0000259" key="1">
    <source>
        <dbReference type="PROSITE" id="PS50994"/>
    </source>
</evidence>
<reference evidence="2" key="1">
    <citation type="submission" date="2020-04" db="EMBL/GenBank/DDBJ databases">
        <authorList>
            <person name="Alioto T."/>
            <person name="Alioto T."/>
            <person name="Gomez Garrido J."/>
        </authorList>
    </citation>
    <scope>NUCLEOTIDE SEQUENCE</scope>
    <source>
        <strain evidence="2">A484AB</strain>
    </source>
</reference>
<dbReference type="SUPFAM" id="SSF53098">
    <property type="entry name" value="Ribonuclease H-like"/>
    <property type="match status" value="1"/>
</dbReference>
<dbReference type="InterPro" id="IPR036397">
    <property type="entry name" value="RNaseH_sf"/>
</dbReference>
<organism evidence="2 3">
    <name type="scientific">Paramuricea clavata</name>
    <name type="common">Red gorgonian</name>
    <name type="synonym">Violescent sea-whip</name>
    <dbReference type="NCBI Taxonomy" id="317549"/>
    <lineage>
        <taxon>Eukaryota</taxon>
        <taxon>Metazoa</taxon>
        <taxon>Cnidaria</taxon>
        <taxon>Anthozoa</taxon>
        <taxon>Octocorallia</taxon>
        <taxon>Malacalcyonacea</taxon>
        <taxon>Plexauridae</taxon>
        <taxon>Paramuricea</taxon>
    </lineage>
</organism>
<gene>
    <name evidence="2" type="ORF">PACLA_8A005736</name>
</gene>
<dbReference type="EMBL" id="CACRXK020003435">
    <property type="protein sequence ID" value="CAB3998766.1"/>
    <property type="molecule type" value="Genomic_DNA"/>
</dbReference>
<feature type="domain" description="Integrase catalytic" evidence="1">
    <location>
        <begin position="1"/>
        <end position="136"/>
    </location>
</feature>